<organism evidence="2 3">
    <name type="scientific">Streptomyces violaceusniger (strain Tu 4113)</name>
    <dbReference type="NCBI Taxonomy" id="653045"/>
    <lineage>
        <taxon>Bacteria</taxon>
        <taxon>Bacillati</taxon>
        <taxon>Actinomycetota</taxon>
        <taxon>Actinomycetes</taxon>
        <taxon>Kitasatosporales</taxon>
        <taxon>Streptomycetaceae</taxon>
        <taxon>Streptomyces</taxon>
        <taxon>Streptomyces violaceusniger group</taxon>
    </lineage>
</organism>
<dbReference type="Proteomes" id="UP000008703">
    <property type="component" value="Chromosome"/>
</dbReference>
<dbReference type="EMBL" id="CP002994">
    <property type="protein sequence ID" value="AEM80232.1"/>
    <property type="molecule type" value="Genomic_DNA"/>
</dbReference>
<dbReference type="KEGG" id="svl:Strvi_0452"/>
<evidence type="ECO:0000313" key="2">
    <source>
        <dbReference type="EMBL" id="AEM80232.1"/>
    </source>
</evidence>
<protein>
    <submittedName>
        <fullName evidence="2">Uncharacterized protein</fullName>
    </submittedName>
</protein>
<name>G2NZZ6_STRV4</name>
<feature type="compositionally biased region" description="Low complexity" evidence="1">
    <location>
        <begin position="1"/>
        <end position="18"/>
    </location>
</feature>
<accession>G2NZZ6</accession>
<reference evidence="2" key="1">
    <citation type="submission" date="2011-08" db="EMBL/GenBank/DDBJ databases">
        <title>Complete sequence of chromosome of Streptomyces violaceusniger Tu 4113.</title>
        <authorList>
            <consortium name="US DOE Joint Genome Institute"/>
            <person name="Lucas S."/>
            <person name="Han J."/>
            <person name="Lapidus A."/>
            <person name="Cheng J.-F."/>
            <person name="Goodwin L."/>
            <person name="Pitluck S."/>
            <person name="Peters L."/>
            <person name="Ivanova N."/>
            <person name="Daligault H."/>
            <person name="Detter J.C."/>
            <person name="Han C."/>
            <person name="Tapia R."/>
            <person name="Land M."/>
            <person name="Hauser L."/>
            <person name="Kyrpides N."/>
            <person name="Ivanova N."/>
            <person name="Pagani I."/>
            <person name="Hagen A."/>
            <person name="Katz L."/>
            <person name="Fiedler H.-P."/>
            <person name="Keasling J."/>
            <person name="Fortman J."/>
            <person name="Woyke T."/>
        </authorList>
    </citation>
    <scope>NUCLEOTIDE SEQUENCE [LARGE SCALE GENOMIC DNA]</scope>
    <source>
        <strain evidence="2">Tu 4113</strain>
    </source>
</reference>
<keyword evidence="3" id="KW-1185">Reference proteome</keyword>
<dbReference type="HOGENOM" id="CLU_2290200_0_0_11"/>
<feature type="compositionally biased region" description="Low complexity" evidence="1">
    <location>
        <begin position="53"/>
        <end position="63"/>
    </location>
</feature>
<evidence type="ECO:0000313" key="3">
    <source>
        <dbReference type="Proteomes" id="UP000008703"/>
    </source>
</evidence>
<sequence length="101" mass="11154">MPEPSQYDPYDQSQYDPYEGGLPPGRLQSPGPEFAPAFLREETLGRGGDVQYPHNPAPAAQHAPLRHTDAHRRLTSGTPLRRATVLSRHSKSLPGTPRCKD</sequence>
<evidence type="ECO:0000256" key="1">
    <source>
        <dbReference type="SAM" id="MobiDB-lite"/>
    </source>
</evidence>
<feature type="region of interest" description="Disordered" evidence="1">
    <location>
        <begin position="1"/>
        <end position="101"/>
    </location>
</feature>
<dbReference type="AlphaFoldDB" id="G2NZZ6"/>
<gene>
    <name evidence="2" type="ORF">Strvi_0452</name>
</gene>
<proteinExistence type="predicted"/>